<dbReference type="RefSeq" id="WP_085041428.1">
    <property type="nucleotide sequence ID" value="NZ_CADIKG010000001.1"/>
</dbReference>
<dbReference type="PIRSF" id="PIRSF006232">
    <property type="entry name" value="Pirin"/>
    <property type="match status" value="1"/>
</dbReference>
<name>A0A1X1PCA7_9BURK</name>
<keyword evidence="7" id="KW-0223">Dioxygenase</keyword>
<feature type="binding site" evidence="2">
    <location>
        <position position="103"/>
    </location>
    <ligand>
        <name>Fe cation</name>
        <dbReference type="ChEBI" id="CHEBI:24875"/>
    </ligand>
</feature>
<keyword evidence="2" id="KW-0479">Metal-binding</keyword>
<dbReference type="InterPro" id="IPR012093">
    <property type="entry name" value="Pirin"/>
</dbReference>
<evidence type="ECO:0000259" key="5">
    <source>
        <dbReference type="Pfam" id="PF17954"/>
    </source>
</evidence>
<evidence type="ECO:0000259" key="4">
    <source>
        <dbReference type="Pfam" id="PF02678"/>
    </source>
</evidence>
<dbReference type="PANTHER" id="PTHR43212">
    <property type="entry name" value="QUERCETIN 2,3-DIOXYGENASE"/>
    <property type="match status" value="1"/>
</dbReference>
<organism evidence="7 8">
    <name type="scientific">Burkholderia puraquae</name>
    <dbReference type="NCBI Taxonomy" id="1904757"/>
    <lineage>
        <taxon>Bacteria</taxon>
        <taxon>Pseudomonadati</taxon>
        <taxon>Pseudomonadota</taxon>
        <taxon>Betaproteobacteria</taxon>
        <taxon>Burkholderiales</taxon>
        <taxon>Burkholderiaceae</taxon>
        <taxon>Burkholderia</taxon>
        <taxon>Burkholderia cepacia complex</taxon>
    </lineage>
</organism>
<accession>A0A1X1PCA7</accession>
<dbReference type="InterPro" id="IPR003829">
    <property type="entry name" value="Pirin_N_dom"/>
</dbReference>
<feature type="domain" description="Quercetin 2,3-dioxygenase C-terminal cupin" evidence="5">
    <location>
        <begin position="146"/>
        <end position="231"/>
    </location>
</feature>
<reference evidence="7 8" key="1">
    <citation type="submission" date="2017-04" db="EMBL/GenBank/DDBJ databases">
        <title>Burkholderia puraquae sp. nov., a novel Burkholderia cepacia complex species from hospital setting samples.</title>
        <authorList>
            <person name="Martina P."/>
            <person name="Leguizamon M."/>
            <person name="Prieto C."/>
            <person name="Sousa S."/>
            <person name="Montanaro P."/>
            <person name="Draghi W."/>
            <person name="Staembler M."/>
            <person name="Bettiol M."/>
            <person name="Figoli C."/>
            <person name="Palau J."/>
            <person name="Alvarez F."/>
            <person name="Benetti S."/>
            <person name="Anchat E."/>
            <person name="Vescina C."/>
            <person name="Ferreras J."/>
            <person name="Lasch P."/>
            <person name="Lagares A."/>
            <person name="Zorreguieta A."/>
            <person name="Yantorno O."/>
            <person name="Bosch A."/>
        </authorList>
    </citation>
    <scope>NUCLEOTIDE SEQUENCE [LARGE SCALE GENOMIC DNA]</scope>
    <source>
        <strain evidence="7 8">CAMPA 1040</strain>
    </source>
</reference>
<evidence type="ECO:0000256" key="3">
    <source>
        <dbReference type="RuleBase" id="RU003457"/>
    </source>
</evidence>
<evidence type="ECO:0000313" key="8">
    <source>
        <dbReference type="Proteomes" id="UP000193146"/>
    </source>
</evidence>
<feature type="binding site" evidence="2">
    <location>
        <position position="57"/>
    </location>
    <ligand>
        <name>Fe cation</name>
        <dbReference type="ChEBI" id="CHEBI:24875"/>
    </ligand>
</feature>
<evidence type="ECO:0000313" key="9">
    <source>
        <dbReference type="Proteomes" id="UP000494135"/>
    </source>
</evidence>
<dbReference type="AlphaFoldDB" id="A0A1X1PCA7"/>
<dbReference type="Pfam" id="PF02678">
    <property type="entry name" value="Pirin"/>
    <property type="match status" value="1"/>
</dbReference>
<keyword evidence="6" id="KW-0560">Oxidoreductase</keyword>
<gene>
    <name evidence="6" type="primary">yhhW_1</name>
    <name evidence="7" type="ORF">B7G54_24515</name>
    <name evidence="6" type="ORF">LMG29660_00024</name>
</gene>
<dbReference type="GO" id="GO:0046872">
    <property type="term" value="F:metal ion binding"/>
    <property type="evidence" value="ECO:0007669"/>
    <property type="project" value="UniProtKB-KW"/>
</dbReference>
<feature type="domain" description="Pirin N-terminal" evidence="4">
    <location>
        <begin position="8"/>
        <end position="119"/>
    </location>
</feature>
<dbReference type="Proteomes" id="UP000193146">
    <property type="component" value="Unassembled WGS sequence"/>
</dbReference>
<dbReference type="SUPFAM" id="SSF51182">
    <property type="entry name" value="RmlC-like cupins"/>
    <property type="match status" value="1"/>
</dbReference>
<dbReference type="CDD" id="cd02910">
    <property type="entry name" value="cupin_Yhhw_N"/>
    <property type="match status" value="1"/>
</dbReference>
<dbReference type="Pfam" id="PF17954">
    <property type="entry name" value="Pirin_C_2"/>
    <property type="match status" value="1"/>
</dbReference>
<feature type="binding site" evidence="2">
    <location>
        <position position="59"/>
    </location>
    <ligand>
        <name>Fe cation</name>
        <dbReference type="ChEBI" id="CHEBI:24875"/>
    </ligand>
</feature>
<evidence type="ECO:0000256" key="1">
    <source>
        <dbReference type="ARBA" id="ARBA00008416"/>
    </source>
</evidence>
<sequence length="241" mass="26572">MLEIRHADQRGRAEHGWLSTRHTFSFASYYDPEQNGFSDLLVINDDRIMPGQGFGKHPHRDMEIFTYVLEGSLAHKDTMGTGSVIVPGDIQVMSAGTGIAHSEYNHSNSEPVHLLQVWIATAMKGTPPSYQQRHFGVEQKRGVLRLVLSPDGANESLALQQDARVYAGLFDGHESAELELSGNRYAYVHVACGRITVNGVELGEGDGARIRGERTLSFARGHDAEVLVFDLRGIEVSRLSS</sequence>
<evidence type="ECO:0000313" key="7">
    <source>
        <dbReference type="EMBL" id="ORT83016.1"/>
    </source>
</evidence>
<keyword evidence="8" id="KW-1185">Reference proteome</keyword>
<evidence type="ECO:0000313" key="6">
    <source>
        <dbReference type="EMBL" id="CAB3745775.1"/>
    </source>
</evidence>
<dbReference type="PANTHER" id="PTHR43212:SF3">
    <property type="entry name" value="QUERCETIN 2,3-DIOXYGENASE"/>
    <property type="match status" value="1"/>
</dbReference>
<dbReference type="EMBL" id="CADIKG010000001">
    <property type="protein sequence ID" value="CAB3745775.1"/>
    <property type="molecule type" value="Genomic_DNA"/>
</dbReference>
<dbReference type="InterPro" id="IPR011051">
    <property type="entry name" value="RmlC_Cupin_sf"/>
</dbReference>
<dbReference type="InterPro" id="IPR041602">
    <property type="entry name" value="Quercetinase_C"/>
</dbReference>
<dbReference type="InterPro" id="IPR014710">
    <property type="entry name" value="RmlC-like_jellyroll"/>
</dbReference>
<dbReference type="CDD" id="cd20311">
    <property type="entry name" value="cupin_Yhhw_C"/>
    <property type="match status" value="1"/>
</dbReference>
<comment type="cofactor">
    <cofactor evidence="2">
        <name>Fe cation</name>
        <dbReference type="ChEBI" id="CHEBI:24875"/>
    </cofactor>
    <text evidence="2">Binds 1 Fe cation per subunit.</text>
</comment>
<reference evidence="6 9" key="2">
    <citation type="submission" date="2020-04" db="EMBL/GenBank/DDBJ databases">
        <authorList>
            <person name="De Canck E."/>
        </authorList>
    </citation>
    <scope>NUCLEOTIDE SEQUENCE [LARGE SCALE GENOMIC DNA]</scope>
    <source>
        <strain evidence="6 9">LMG 29660</strain>
    </source>
</reference>
<dbReference type="EMBL" id="NBYX01000014">
    <property type="protein sequence ID" value="ORT83016.1"/>
    <property type="molecule type" value="Genomic_DNA"/>
</dbReference>
<dbReference type="EC" id="1.13.11.24" evidence="6"/>
<proteinExistence type="inferred from homology"/>
<comment type="similarity">
    <text evidence="1 3">Belongs to the pirin family.</text>
</comment>
<dbReference type="OrthoDB" id="321327at2"/>
<protein>
    <submittedName>
        <fullName evidence="7">Quercetin 2,3-dioxygenase</fullName>
        <ecNumber evidence="6">1.13.11.24</ecNumber>
    </submittedName>
</protein>
<dbReference type="Gene3D" id="2.60.120.10">
    <property type="entry name" value="Jelly Rolls"/>
    <property type="match status" value="2"/>
</dbReference>
<dbReference type="GO" id="GO:0008127">
    <property type="term" value="F:quercetin 2,3-dioxygenase activity"/>
    <property type="evidence" value="ECO:0007669"/>
    <property type="project" value="UniProtKB-EC"/>
</dbReference>
<dbReference type="Proteomes" id="UP000494135">
    <property type="component" value="Unassembled WGS sequence"/>
</dbReference>
<evidence type="ECO:0000256" key="2">
    <source>
        <dbReference type="PIRSR" id="PIRSR006232-1"/>
    </source>
</evidence>
<feature type="binding site" evidence="2">
    <location>
        <position position="101"/>
    </location>
    <ligand>
        <name>Fe cation</name>
        <dbReference type="ChEBI" id="CHEBI:24875"/>
    </ligand>
</feature>
<keyword evidence="2" id="KW-0408">Iron</keyword>